<evidence type="ECO:0000256" key="6">
    <source>
        <dbReference type="ARBA" id="ARBA00022884"/>
    </source>
</evidence>
<dbReference type="AlphaFoldDB" id="A0A0F9SRM4"/>
<dbReference type="HAMAP" id="MF_00144">
    <property type="entry name" value="tRNA_thiouridyl_MnmA"/>
    <property type="match status" value="1"/>
</dbReference>
<keyword evidence="1" id="KW-0820">tRNA-binding</keyword>
<evidence type="ECO:0000256" key="5">
    <source>
        <dbReference type="ARBA" id="ARBA00022840"/>
    </source>
</evidence>
<keyword evidence="4" id="KW-0547">Nucleotide-binding</keyword>
<keyword evidence="5" id="KW-0067">ATP-binding</keyword>
<evidence type="ECO:0000256" key="4">
    <source>
        <dbReference type="ARBA" id="ARBA00022741"/>
    </source>
</evidence>
<evidence type="ECO:0000256" key="2">
    <source>
        <dbReference type="ARBA" id="ARBA00022679"/>
    </source>
</evidence>
<proteinExistence type="inferred from homology"/>
<dbReference type="InterPro" id="IPR004506">
    <property type="entry name" value="MnmA-like"/>
</dbReference>
<evidence type="ECO:0000259" key="8">
    <source>
        <dbReference type="Pfam" id="PF20258"/>
    </source>
</evidence>
<dbReference type="InterPro" id="IPR046885">
    <property type="entry name" value="MnmA-like_C"/>
</dbReference>
<reference evidence="10" key="1">
    <citation type="journal article" date="2015" name="Nature">
        <title>Complex archaea that bridge the gap between prokaryotes and eukaryotes.</title>
        <authorList>
            <person name="Spang A."/>
            <person name="Saw J.H."/>
            <person name="Jorgensen S.L."/>
            <person name="Zaremba-Niedzwiedzka K."/>
            <person name="Martijn J."/>
            <person name="Lind A.E."/>
            <person name="van Eijk R."/>
            <person name="Schleper C."/>
            <person name="Guy L."/>
            <person name="Ettema T.J."/>
        </authorList>
    </citation>
    <scope>NUCLEOTIDE SEQUENCE</scope>
</reference>
<dbReference type="Pfam" id="PF20258">
    <property type="entry name" value="tRNA_Me_trans_C"/>
    <property type="match status" value="1"/>
</dbReference>
<sequence>MSAANNKVLVAMSGGVDSAVAAALLLADGYDVTGVFLCLSLRHDDGPAASRTCCSPTDAVDARQVAAALGIELISLPVGGAFEPIIDNFVAEYARGRTPNPCVHCNSLIKFGHLLDLADQAGIGLIATGHYARRVDVDSQPASGEPRRAAIARARNVGKDQSYALFGVARERLGRILLPIGELADKAAVRRIARERGLPVHNKPDSQEVCFVPGGDYTELLAHRAPEALRPGTIVNAAGDVLGRHDGYAQFTIGQRRGLGVAAGEPMYVTDIDPERAQVTIGPRSAVMRRELTASGANWHSQMPDAFDAIVQIRYNHRGAAGRVRRTGEATFEVHFGEDIAAITPGQAAVVYNGDRLLGGGWID</sequence>
<dbReference type="CDD" id="cd01998">
    <property type="entry name" value="MnmA_TRMU-like"/>
    <property type="match status" value="1"/>
</dbReference>
<dbReference type="InterPro" id="IPR014729">
    <property type="entry name" value="Rossmann-like_a/b/a_fold"/>
</dbReference>
<evidence type="ECO:0000256" key="7">
    <source>
        <dbReference type="ARBA" id="ARBA00023157"/>
    </source>
</evidence>
<comment type="caution">
    <text evidence="10">The sequence shown here is derived from an EMBL/GenBank/DDBJ whole genome shotgun (WGS) entry which is preliminary data.</text>
</comment>
<dbReference type="InterPro" id="IPR023382">
    <property type="entry name" value="MnmA-like_central_sf"/>
</dbReference>
<dbReference type="Pfam" id="PF03054">
    <property type="entry name" value="tRNA_Me_trans"/>
    <property type="match status" value="1"/>
</dbReference>
<name>A0A0F9SRM4_9ZZZZ</name>
<keyword evidence="6" id="KW-0694">RNA-binding</keyword>
<keyword evidence="7" id="KW-1015">Disulfide bond</keyword>
<gene>
    <name evidence="10" type="ORF">LCGC14_0418680</name>
</gene>
<keyword evidence="3" id="KW-0819">tRNA processing</keyword>
<dbReference type="Gene3D" id="2.30.30.280">
    <property type="entry name" value="Adenine nucleotide alpha hydrolases-like domains"/>
    <property type="match status" value="1"/>
</dbReference>
<dbReference type="PANTHER" id="PTHR11933">
    <property type="entry name" value="TRNA 5-METHYLAMINOMETHYL-2-THIOURIDYLATE -METHYLTRANSFERASE"/>
    <property type="match status" value="1"/>
</dbReference>
<dbReference type="SUPFAM" id="SSF52402">
    <property type="entry name" value="Adenine nucleotide alpha hydrolases-like"/>
    <property type="match status" value="1"/>
</dbReference>
<evidence type="ECO:0000313" key="10">
    <source>
        <dbReference type="EMBL" id="KKN71640.1"/>
    </source>
</evidence>
<dbReference type="GO" id="GO:0005524">
    <property type="term" value="F:ATP binding"/>
    <property type="evidence" value="ECO:0007669"/>
    <property type="project" value="UniProtKB-KW"/>
</dbReference>
<dbReference type="GO" id="GO:0002143">
    <property type="term" value="P:tRNA wobble position uridine thiolation"/>
    <property type="evidence" value="ECO:0007669"/>
    <property type="project" value="TreeGrafter"/>
</dbReference>
<dbReference type="Pfam" id="PF20259">
    <property type="entry name" value="tRNA_Me_trans_M"/>
    <property type="match status" value="1"/>
</dbReference>
<dbReference type="PANTHER" id="PTHR11933:SF5">
    <property type="entry name" value="MITOCHONDRIAL TRNA-SPECIFIC 2-THIOURIDYLASE 1"/>
    <property type="match status" value="1"/>
</dbReference>
<organism evidence="10">
    <name type="scientific">marine sediment metagenome</name>
    <dbReference type="NCBI Taxonomy" id="412755"/>
    <lineage>
        <taxon>unclassified sequences</taxon>
        <taxon>metagenomes</taxon>
        <taxon>ecological metagenomes</taxon>
    </lineage>
</organism>
<dbReference type="FunFam" id="2.30.30.280:FF:000001">
    <property type="entry name" value="tRNA-specific 2-thiouridylase MnmA"/>
    <property type="match status" value="1"/>
</dbReference>
<dbReference type="EMBL" id="LAZR01000379">
    <property type="protein sequence ID" value="KKN71640.1"/>
    <property type="molecule type" value="Genomic_DNA"/>
</dbReference>
<dbReference type="InterPro" id="IPR046884">
    <property type="entry name" value="MnmA-like_central"/>
</dbReference>
<protein>
    <submittedName>
        <fullName evidence="10">Uncharacterized protein</fullName>
    </submittedName>
</protein>
<dbReference type="GO" id="GO:0000049">
    <property type="term" value="F:tRNA binding"/>
    <property type="evidence" value="ECO:0007669"/>
    <property type="project" value="UniProtKB-KW"/>
</dbReference>
<feature type="domain" description="tRNA-specific 2-thiouridylase MnmA-like C-terminal" evidence="8">
    <location>
        <begin position="290"/>
        <end position="363"/>
    </location>
</feature>
<evidence type="ECO:0000256" key="3">
    <source>
        <dbReference type="ARBA" id="ARBA00022694"/>
    </source>
</evidence>
<accession>A0A0F9SRM4</accession>
<dbReference type="NCBIfam" id="TIGR00420">
    <property type="entry name" value="trmU"/>
    <property type="match status" value="1"/>
</dbReference>
<dbReference type="Gene3D" id="2.40.30.10">
    <property type="entry name" value="Translation factors"/>
    <property type="match status" value="1"/>
</dbReference>
<evidence type="ECO:0000256" key="1">
    <source>
        <dbReference type="ARBA" id="ARBA00022555"/>
    </source>
</evidence>
<evidence type="ECO:0000259" key="9">
    <source>
        <dbReference type="Pfam" id="PF20259"/>
    </source>
</evidence>
<dbReference type="GO" id="GO:0016783">
    <property type="term" value="F:sulfurtransferase activity"/>
    <property type="evidence" value="ECO:0007669"/>
    <property type="project" value="InterPro"/>
</dbReference>
<dbReference type="Gene3D" id="3.40.50.620">
    <property type="entry name" value="HUPs"/>
    <property type="match status" value="1"/>
</dbReference>
<dbReference type="NCBIfam" id="NF001138">
    <property type="entry name" value="PRK00143.1"/>
    <property type="match status" value="1"/>
</dbReference>
<keyword evidence="2" id="KW-0808">Transferase</keyword>
<feature type="domain" description="tRNA-specific 2-thiouridylase MnmA-like central" evidence="9">
    <location>
        <begin position="221"/>
        <end position="282"/>
    </location>
</feature>